<proteinExistence type="predicted"/>
<dbReference type="KEGG" id="bpl:BURPS1106A_A2102"/>
<accession>A3P725</accession>
<evidence type="ECO:0000313" key="1">
    <source>
        <dbReference type="EMBL" id="ABN93330.1"/>
    </source>
</evidence>
<name>A3P725_BURP0</name>
<gene>
    <name evidence="1" type="ordered locus">BURPS1106A_A2102</name>
</gene>
<evidence type="ECO:0000313" key="2">
    <source>
        <dbReference type="Proteomes" id="UP000006738"/>
    </source>
</evidence>
<sequence>MRDGRSIAARPTRAVAVRIASAWRAGSMIGCSAPGEREDRCDDARTAPRLLGNETATHAPARAHPNDSYWTTVGRLTKRWESRAAADCIGCID</sequence>
<dbReference type="HOGENOM" id="CLU_2631402_0_0_4"/>
<dbReference type="Proteomes" id="UP000006738">
    <property type="component" value="Chromosome II"/>
</dbReference>
<protein>
    <submittedName>
        <fullName evidence="1">Uncharacterized protein</fullName>
    </submittedName>
</protein>
<dbReference type="AlphaFoldDB" id="A3P725"/>
<organism evidence="1 2">
    <name type="scientific">Burkholderia pseudomallei (strain 1106a)</name>
    <dbReference type="NCBI Taxonomy" id="357348"/>
    <lineage>
        <taxon>Bacteria</taxon>
        <taxon>Pseudomonadati</taxon>
        <taxon>Pseudomonadota</taxon>
        <taxon>Betaproteobacteria</taxon>
        <taxon>Burkholderiales</taxon>
        <taxon>Burkholderiaceae</taxon>
        <taxon>Burkholderia</taxon>
        <taxon>pseudomallei group</taxon>
    </lineage>
</organism>
<reference evidence="2" key="1">
    <citation type="submission" date="2007-02" db="EMBL/GenBank/DDBJ databases">
        <authorList>
            <person name="DeShazer D."/>
            <person name="Woods D.E."/>
            <person name="Nierman W.C."/>
        </authorList>
    </citation>
    <scope>NUCLEOTIDE SEQUENCE [LARGE SCALE GENOMIC DNA]</scope>
    <source>
        <strain evidence="2">1106a</strain>
    </source>
</reference>
<dbReference type="EMBL" id="CP000573">
    <property type="protein sequence ID" value="ABN93330.1"/>
    <property type="molecule type" value="Genomic_DNA"/>
</dbReference>